<dbReference type="EMBL" id="AZHX01001683">
    <property type="protein sequence ID" value="ETX00899.1"/>
    <property type="molecule type" value="Genomic_DNA"/>
</dbReference>
<sequence length="197" mass="20932">MFPTACFRTASTQIDPPGPEPLHVLAALRTRVSSLDRDRGGLHRDPPGADRDLTRVNHLTLKGASLEHQLPGKPPAIAREAKGAKVLNDGGRLPLVVKNEDLVCRHEGPWPGSFPYAVCVAVGAAAWEAKADREGSTLVKRPDGSGAEVIDDRPAPAGVNDPDKTLLKRRPGGRDEYSRAILSACKAPPAIVPVKGL</sequence>
<protein>
    <submittedName>
        <fullName evidence="2">Uncharacterized protein</fullName>
    </submittedName>
</protein>
<reference evidence="2 3" key="1">
    <citation type="journal article" date="2014" name="Nature">
        <title>An environmental bacterial taxon with a large and distinct metabolic repertoire.</title>
        <authorList>
            <person name="Wilson M.C."/>
            <person name="Mori T."/>
            <person name="Ruckert C."/>
            <person name="Uria A.R."/>
            <person name="Helf M.J."/>
            <person name="Takada K."/>
            <person name="Gernert C."/>
            <person name="Steffens U.A."/>
            <person name="Heycke N."/>
            <person name="Schmitt S."/>
            <person name="Rinke C."/>
            <person name="Helfrich E.J."/>
            <person name="Brachmann A.O."/>
            <person name="Gurgui C."/>
            <person name="Wakimoto T."/>
            <person name="Kracht M."/>
            <person name="Crusemann M."/>
            <person name="Hentschel U."/>
            <person name="Abe I."/>
            <person name="Matsunaga S."/>
            <person name="Kalinowski J."/>
            <person name="Takeyama H."/>
            <person name="Piel J."/>
        </authorList>
    </citation>
    <scope>NUCLEOTIDE SEQUENCE [LARGE SCALE GENOMIC DNA]</scope>
    <source>
        <strain evidence="3">TSY2</strain>
    </source>
</reference>
<gene>
    <name evidence="2" type="ORF">ETSY2_38230</name>
</gene>
<name>W4LS82_9BACT</name>
<accession>W4LS82</accession>
<proteinExistence type="predicted"/>
<comment type="caution">
    <text evidence="2">The sequence shown here is derived from an EMBL/GenBank/DDBJ whole genome shotgun (WGS) entry which is preliminary data.</text>
</comment>
<dbReference type="HOGENOM" id="CLU_1381902_0_0_7"/>
<evidence type="ECO:0000313" key="2">
    <source>
        <dbReference type="EMBL" id="ETX00899.1"/>
    </source>
</evidence>
<feature type="region of interest" description="Disordered" evidence="1">
    <location>
        <begin position="132"/>
        <end position="173"/>
    </location>
</feature>
<feature type="compositionally biased region" description="Basic and acidic residues" evidence="1">
    <location>
        <begin position="132"/>
        <end position="143"/>
    </location>
</feature>
<keyword evidence="3" id="KW-1185">Reference proteome</keyword>
<dbReference type="Proteomes" id="UP000019140">
    <property type="component" value="Unassembled WGS sequence"/>
</dbReference>
<feature type="compositionally biased region" description="Basic and acidic residues" evidence="1">
    <location>
        <begin position="161"/>
        <end position="173"/>
    </location>
</feature>
<dbReference type="AlphaFoldDB" id="W4LS82"/>
<evidence type="ECO:0000313" key="3">
    <source>
        <dbReference type="Proteomes" id="UP000019140"/>
    </source>
</evidence>
<organism evidence="2 3">
    <name type="scientific">Candidatus Entotheonella gemina</name>
    <dbReference type="NCBI Taxonomy" id="1429439"/>
    <lineage>
        <taxon>Bacteria</taxon>
        <taxon>Pseudomonadati</taxon>
        <taxon>Nitrospinota/Tectimicrobiota group</taxon>
        <taxon>Candidatus Tectimicrobiota</taxon>
        <taxon>Candidatus Entotheonellia</taxon>
        <taxon>Candidatus Entotheonellales</taxon>
        <taxon>Candidatus Entotheonellaceae</taxon>
        <taxon>Candidatus Entotheonella</taxon>
    </lineage>
</organism>
<evidence type="ECO:0000256" key="1">
    <source>
        <dbReference type="SAM" id="MobiDB-lite"/>
    </source>
</evidence>